<proteinExistence type="predicted"/>
<accession>V8CFU9</accession>
<evidence type="ECO:0000313" key="2">
    <source>
        <dbReference type="EMBL" id="ETD25606.1"/>
    </source>
</evidence>
<dbReference type="EMBL" id="AZJJ01000007">
    <property type="protein sequence ID" value="ETD25606.1"/>
    <property type="molecule type" value="Genomic_DNA"/>
</dbReference>
<keyword evidence="1" id="KW-0812">Transmembrane</keyword>
<evidence type="ECO:0000313" key="3">
    <source>
        <dbReference type="Proteomes" id="UP000018688"/>
    </source>
</evidence>
<feature type="transmembrane region" description="Helical" evidence="1">
    <location>
        <begin position="56"/>
        <end position="78"/>
    </location>
</feature>
<comment type="caution">
    <text evidence="2">The sequence shown here is derived from an EMBL/GenBank/DDBJ whole genome shotgun (WGS) entry which is preliminary data.</text>
</comment>
<dbReference type="HOGENOM" id="CLU_1188646_0_0_7"/>
<feature type="transmembrane region" description="Helical" evidence="1">
    <location>
        <begin position="15"/>
        <end position="36"/>
    </location>
</feature>
<reference evidence="2 3" key="1">
    <citation type="submission" date="2013-10" db="EMBL/GenBank/DDBJ databases">
        <title>The Genome Sequence of Helicobacter canis NCTC 12740.</title>
        <authorList>
            <consortium name="The Broad Institute Genomics Platform"/>
            <person name="Earl A."/>
            <person name="Fox J.G."/>
            <person name="Shen Z."/>
            <person name="Young S.K."/>
            <person name="Zeng Q."/>
            <person name="Gargeya S."/>
            <person name="Fitzgerald M."/>
            <person name="Abouelleil A."/>
            <person name="Alvarado L."/>
            <person name="Chapman S.B."/>
            <person name="Gainer-Dewar J."/>
            <person name="Goldberg J."/>
            <person name="Griggs A."/>
            <person name="Gujja S."/>
            <person name="Hansen M."/>
            <person name="Howarth C."/>
            <person name="Imamovic A."/>
            <person name="Ireland A."/>
            <person name="Larimer J."/>
            <person name="McCowan C."/>
            <person name="Murphy C."/>
            <person name="Pearson M."/>
            <person name="Poon T.W."/>
            <person name="Priest M."/>
            <person name="Roberts A."/>
            <person name="Saif S."/>
            <person name="Shea T."/>
            <person name="Sykes S."/>
            <person name="Wortman J."/>
            <person name="Nusbaum C."/>
            <person name="Birren B."/>
        </authorList>
    </citation>
    <scope>NUCLEOTIDE SEQUENCE [LARGE SCALE GENOMIC DNA]</scope>
    <source>
        <strain evidence="2 3">NCTC 12740</strain>
    </source>
</reference>
<dbReference type="OrthoDB" id="9969435at2"/>
<gene>
    <name evidence="2" type="ORF">HMPREF2087_01434</name>
</gene>
<keyword evidence="1" id="KW-0472">Membrane</keyword>
<protein>
    <submittedName>
        <fullName evidence="2">Uncharacterized protein</fullName>
    </submittedName>
</protein>
<feature type="transmembrane region" description="Helical" evidence="1">
    <location>
        <begin position="90"/>
        <end position="110"/>
    </location>
</feature>
<dbReference type="STRING" id="1357399.HMPREF2087_01434"/>
<sequence>MIIDEIKAKLSRTSFYISLSLVLLFYIAGFVYTNMFEIFYDNDIGVDFVVFTIEHYFTIPIVIVIFPVLFGWLIVGLLKSPYWTYEQEEGLFALVMFGGLFYTIVMTFFFCFCSAIKMDRNYITNEQRGIIVDLVKQEKISKQSVKARFYTDWVKKEGGGREIGKVMDINYVPLELYVCFEKGFNNTICAKLFENFLIKEKEEVRCEKAREYLAEKNKIESIENYNRIIEKVK</sequence>
<evidence type="ECO:0000256" key="1">
    <source>
        <dbReference type="SAM" id="Phobius"/>
    </source>
</evidence>
<dbReference type="RefSeq" id="WP_023930444.1">
    <property type="nucleotide sequence ID" value="NZ_KI669458.1"/>
</dbReference>
<keyword evidence="1" id="KW-1133">Transmembrane helix</keyword>
<keyword evidence="3" id="KW-1185">Reference proteome</keyword>
<dbReference type="Proteomes" id="UP000018688">
    <property type="component" value="Unassembled WGS sequence"/>
</dbReference>
<organism evidence="2 3">
    <name type="scientific">Helicobacter canis NCTC 12740</name>
    <dbReference type="NCBI Taxonomy" id="1357399"/>
    <lineage>
        <taxon>Bacteria</taxon>
        <taxon>Pseudomonadati</taxon>
        <taxon>Campylobacterota</taxon>
        <taxon>Epsilonproteobacteria</taxon>
        <taxon>Campylobacterales</taxon>
        <taxon>Helicobacteraceae</taxon>
        <taxon>Helicobacter</taxon>
    </lineage>
</organism>
<dbReference type="AlphaFoldDB" id="V8CFU9"/>
<dbReference type="PATRIC" id="fig|1357399.3.peg.1499"/>
<name>V8CFU9_9HELI</name>